<organism evidence="5 6">
    <name type="scientific">Ditylenchus dipsaci</name>
    <dbReference type="NCBI Taxonomy" id="166011"/>
    <lineage>
        <taxon>Eukaryota</taxon>
        <taxon>Metazoa</taxon>
        <taxon>Ecdysozoa</taxon>
        <taxon>Nematoda</taxon>
        <taxon>Chromadorea</taxon>
        <taxon>Rhabditida</taxon>
        <taxon>Tylenchina</taxon>
        <taxon>Tylenchomorpha</taxon>
        <taxon>Sphaerularioidea</taxon>
        <taxon>Anguinidae</taxon>
        <taxon>Anguininae</taxon>
        <taxon>Ditylenchus</taxon>
    </lineage>
</organism>
<dbReference type="SUPFAM" id="SSF55729">
    <property type="entry name" value="Acyl-CoA N-acyltransferases (Nat)"/>
    <property type="match status" value="1"/>
</dbReference>
<evidence type="ECO:0000259" key="4">
    <source>
        <dbReference type="PROSITE" id="PS51729"/>
    </source>
</evidence>
<accession>A0A915CNN9</accession>
<name>A0A915CNN9_9BILA</name>
<reference evidence="6" key="1">
    <citation type="submission" date="2022-11" db="UniProtKB">
        <authorList>
            <consortium name="WormBaseParasite"/>
        </authorList>
    </citation>
    <scope>IDENTIFICATION</scope>
</reference>
<feature type="domain" description="N-acetyltransferase" evidence="4">
    <location>
        <begin position="8"/>
        <end position="97"/>
    </location>
</feature>
<evidence type="ECO:0000256" key="3">
    <source>
        <dbReference type="ARBA" id="ARBA00031876"/>
    </source>
</evidence>
<evidence type="ECO:0000256" key="2">
    <source>
        <dbReference type="ARBA" id="ARBA00020243"/>
    </source>
</evidence>
<evidence type="ECO:0000313" key="5">
    <source>
        <dbReference type="Proteomes" id="UP000887574"/>
    </source>
</evidence>
<dbReference type="AlphaFoldDB" id="A0A915CNN9"/>
<proteinExistence type="inferred from homology"/>
<sequence>MSAIHKVEHNLKNLYFFIRMADSAKAVLEYKKHPKSIIEMYHTEVPDQHRGKGLAEKLVKEAFHYCLQNNYKVYPTCSYVDKYAKLFSSEEEKKIVVSNLD</sequence>
<dbReference type="InterPro" id="IPR031165">
    <property type="entry name" value="GNAT_YJDJ"/>
</dbReference>
<dbReference type="WBParaSite" id="jg11020">
    <property type="protein sequence ID" value="jg11020"/>
    <property type="gene ID" value="jg11020"/>
</dbReference>
<dbReference type="PANTHER" id="PTHR31435">
    <property type="entry name" value="PROTEIN NATD1"/>
    <property type="match status" value="1"/>
</dbReference>
<comment type="similarity">
    <text evidence="1">Belongs to the NATD1 family.</text>
</comment>
<dbReference type="Pfam" id="PF14542">
    <property type="entry name" value="Acetyltransf_CG"/>
    <property type="match status" value="1"/>
</dbReference>
<dbReference type="PROSITE" id="PS51729">
    <property type="entry name" value="GNAT_YJDJ"/>
    <property type="match status" value="1"/>
</dbReference>
<protein>
    <recommendedName>
        <fullName evidence="2">Protein NATD1</fullName>
    </recommendedName>
    <alternativeName>
        <fullName evidence="3">N-acetyltransferase domain-containing protein 1</fullName>
    </alternativeName>
</protein>
<dbReference type="InterPro" id="IPR016181">
    <property type="entry name" value="Acyl_CoA_acyltransferase"/>
</dbReference>
<dbReference type="PANTHER" id="PTHR31435:SF9">
    <property type="entry name" value="PROTEIN NATD1"/>
    <property type="match status" value="1"/>
</dbReference>
<dbReference type="Proteomes" id="UP000887574">
    <property type="component" value="Unplaced"/>
</dbReference>
<dbReference type="Gene3D" id="3.40.630.30">
    <property type="match status" value="1"/>
</dbReference>
<evidence type="ECO:0000256" key="1">
    <source>
        <dbReference type="ARBA" id="ARBA00006233"/>
    </source>
</evidence>
<dbReference type="InterPro" id="IPR045057">
    <property type="entry name" value="Gcn5-rel_NAT"/>
</dbReference>
<keyword evidence="5" id="KW-1185">Reference proteome</keyword>
<evidence type="ECO:0000313" key="6">
    <source>
        <dbReference type="WBParaSite" id="jg11020"/>
    </source>
</evidence>